<evidence type="ECO:0000256" key="4">
    <source>
        <dbReference type="ARBA" id="ARBA00022801"/>
    </source>
</evidence>
<protein>
    <submittedName>
        <fullName evidence="7">Archaemetzincin</fullName>
    </submittedName>
</protein>
<dbReference type="RefSeq" id="WP_379839790.1">
    <property type="nucleotide sequence ID" value="NZ_JBHRYQ010000001.1"/>
</dbReference>
<dbReference type="SUPFAM" id="SSF55486">
    <property type="entry name" value="Metalloproteases ('zincins'), catalytic domain"/>
    <property type="match status" value="1"/>
</dbReference>
<dbReference type="EMBL" id="JBHRYQ010000001">
    <property type="protein sequence ID" value="MFC3812884.1"/>
    <property type="molecule type" value="Genomic_DNA"/>
</dbReference>
<comment type="cofactor">
    <cofactor evidence="1">
        <name>Zn(2+)</name>
        <dbReference type="ChEBI" id="CHEBI:29105"/>
    </cofactor>
</comment>
<evidence type="ECO:0000256" key="2">
    <source>
        <dbReference type="ARBA" id="ARBA00022670"/>
    </source>
</evidence>
<dbReference type="PANTHER" id="PTHR15910">
    <property type="entry name" value="ARCHAEMETZINCIN"/>
    <property type="match status" value="1"/>
</dbReference>
<keyword evidence="8" id="KW-1185">Reference proteome</keyword>
<dbReference type="Gene3D" id="3.40.390.10">
    <property type="entry name" value="Collagenase (Catalytic Domain)"/>
    <property type="match status" value="1"/>
</dbReference>
<keyword evidence="3" id="KW-0479">Metal-binding</keyword>
<dbReference type="PROSITE" id="PS51257">
    <property type="entry name" value="PROKAR_LIPOPROTEIN"/>
    <property type="match status" value="1"/>
</dbReference>
<reference evidence="8" key="1">
    <citation type="journal article" date="2019" name="Int. J. Syst. Evol. Microbiol.">
        <title>The Global Catalogue of Microorganisms (GCM) 10K type strain sequencing project: providing services to taxonomists for standard genome sequencing and annotation.</title>
        <authorList>
            <consortium name="The Broad Institute Genomics Platform"/>
            <consortium name="The Broad Institute Genome Sequencing Center for Infectious Disease"/>
            <person name="Wu L."/>
            <person name="Ma J."/>
        </authorList>
    </citation>
    <scope>NUCLEOTIDE SEQUENCE [LARGE SCALE GENOMIC DNA]</scope>
    <source>
        <strain evidence="8">CECT 7956</strain>
    </source>
</reference>
<keyword evidence="2" id="KW-0645">Protease</keyword>
<dbReference type="PANTHER" id="PTHR15910:SF1">
    <property type="entry name" value="ARCHAEMETZINCIN-2"/>
    <property type="match status" value="1"/>
</dbReference>
<evidence type="ECO:0000256" key="6">
    <source>
        <dbReference type="ARBA" id="ARBA00023049"/>
    </source>
</evidence>
<evidence type="ECO:0000313" key="8">
    <source>
        <dbReference type="Proteomes" id="UP001595616"/>
    </source>
</evidence>
<proteinExistence type="predicted"/>
<dbReference type="InterPro" id="IPR024079">
    <property type="entry name" value="MetalloPept_cat_dom_sf"/>
</dbReference>
<dbReference type="InterPro" id="IPR012962">
    <property type="entry name" value="Pept_M54_archaemetzincn"/>
</dbReference>
<keyword evidence="5" id="KW-0862">Zinc</keyword>
<name>A0ABV7Z261_9BACT</name>
<evidence type="ECO:0000313" key="7">
    <source>
        <dbReference type="EMBL" id="MFC3812884.1"/>
    </source>
</evidence>
<gene>
    <name evidence="7" type="ORF">ACFOOI_19630</name>
</gene>
<organism evidence="7 8">
    <name type="scientific">Lacihabitans lacunae</name>
    <dbReference type="NCBI Taxonomy" id="1028214"/>
    <lineage>
        <taxon>Bacteria</taxon>
        <taxon>Pseudomonadati</taxon>
        <taxon>Bacteroidota</taxon>
        <taxon>Cytophagia</taxon>
        <taxon>Cytophagales</taxon>
        <taxon>Leadbetterellaceae</taxon>
        <taxon>Lacihabitans</taxon>
    </lineage>
</organism>
<dbReference type="CDD" id="cd11375">
    <property type="entry name" value="Peptidase_M54"/>
    <property type="match status" value="1"/>
</dbReference>
<keyword evidence="4" id="KW-0378">Hydrolase</keyword>
<dbReference type="Pfam" id="PF07998">
    <property type="entry name" value="Peptidase_M54"/>
    <property type="match status" value="1"/>
</dbReference>
<evidence type="ECO:0000256" key="5">
    <source>
        <dbReference type="ARBA" id="ARBA00022833"/>
    </source>
</evidence>
<evidence type="ECO:0000256" key="1">
    <source>
        <dbReference type="ARBA" id="ARBA00001947"/>
    </source>
</evidence>
<evidence type="ECO:0000256" key="3">
    <source>
        <dbReference type="ARBA" id="ARBA00022723"/>
    </source>
</evidence>
<comment type="caution">
    <text evidence="7">The sequence shown here is derived from an EMBL/GenBank/DDBJ whole genome shotgun (WGS) entry which is preliminary data.</text>
</comment>
<keyword evidence="6" id="KW-0482">Metalloprotease</keyword>
<dbReference type="Proteomes" id="UP001595616">
    <property type="component" value="Unassembled WGS sequence"/>
</dbReference>
<sequence length="218" mass="24921">MKHLKVLLLLCIVISCKNDKDTLSDKINYLKFTLHNSPRDTSKPILILNLNQTLDAESLNEISKEVSNFFDIKTSTQQQKVDFTKISTRIQKDTLQYAADDFLKYLNIDLASKNQLCNVALINIDLYPHNAWNFCYGKADFDTHCAVVSNFRLKTNDELINTIIHEICHTLGLEHCPVTNCIMHAAKDLKETQLRGNTLCGLCQKKLNYVLGKNLMEK</sequence>
<accession>A0ABV7Z261</accession>